<sequence length="508" mass="57328">MLFTTGEIYKHNSRLGQIIGITTFKYNTTLYHFKKIQYAKPPLASLRFKKPEQFGSWEGALNGTEYGPNCMQFVYENDKRLIPNLETSEDCLHLNMFAPTDLNRNSRRPVMIWIHGGAFTNGQGMMFDGSKLAAVGDVILVTINYRLNIFGFVNVGKESTRNIGLLDQRFAIEWVKDNIKDYGGNPEMITIFGKSTGGTSVQLQSMIPKNRGLFQRAIAQSAYMDGIRDSDNYEKLTRNTGGILNCSVCKTETISCLDCLKNVSAVHLLNAYAKSAHNLDNEFSLASKIGAIGPTVDNELIPGIPINILTYPDSEASQMFNSIDYIAGSNDFEGGLFYLSLLGEKNFNLDLEKGIPSHIICNLFAPYVTRVFYKDCEVVSQEICKKYSPTDTTNSLSMETIFSANAYADFEFASLASKDLNFHSRSQRGTYQYLLTHEPNWGLIQTRPSWLVGANHADELVFLFGWENWYPTDIAVTQYEDDLSSKMMQFWLNFAKTGYGFIRVKLFF</sequence>
<name>A0A6J8DJU9_MYTCO</name>
<keyword evidence="3" id="KW-1185">Reference proteome</keyword>
<evidence type="ECO:0000259" key="1">
    <source>
        <dbReference type="Pfam" id="PF00135"/>
    </source>
</evidence>
<dbReference type="Gene3D" id="3.40.50.1820">
    <property type="entry name" value="alpha/beta hydrolase"/>
    <property type="match status" value="1"/>
</dbReference>
<feature type="domain" description="Carboxylesterase type B" evidence="1">
    <location>
        <begin position="14"/>
        <end position="498"/>
    </location>
</feature>
<dbReference type="Proteomes" id="UP000507470">
    <property type="component" value="Unassembled WGS sequence"/>
</dbReference>
<dbReference type="SUPFAM" id="SSF53474">
    <property type="entry name" value="alpha/beta-Hydrolases"/>
    <property type="match status" value="1"/>
</dbReference>
<dbReference type="EC" id="3.1.1.1" evidence="2"/>
<dbReference type="EMBL" id="CACVKT020007423">
    <property type="protein sequence ID" value="CAC5407792.1"/>
    <property type="molecule type" value="Genomic_DNA"/>
</dbReference>
<accession>A0A6J8DJU9</accession>
<dbReference type="EC" id="3.1.1.56" evidence="2"/>
<dbReference type="InterPro" id="IPR050309">
    <property type="entry name" value="Type-B_Carboxylest/Lipase"/>
</dbReference>
<reference evidence="2 3" key="1">
    <citation type="submission" date="2020-06" db="EMBL/GenBank/DDBJ databases">
        <authorList>
            <person name="Li R."/>
            <person name="Bekaert M."/>
        </authorList>
    </citation>
    <scope>NUCLEOTIDE SEQUENCE [LARGE SCALE GENOMIC DNA]</scope>
    <source>
        <strain evidence="3">wild</strain>
    </source>
</reference>
<dbReference type="OrthoDB" id="408631at2759"/>
<dbReference type="GO" id="GO:0106435">
    <property type="term" value="F:carboxylesterase activity"/>
    <property type="evidence" value="ECO:0007669"/>
    <property type="project" value="UniProtKB-EC"/>
</dbReference>
<dbReference type="InterPro" id="IPR029058">
    <property type="entry name" value="AB_hydrolase_fold"/>
</dbReference>
<dbReference type="InterPro" id="IPR002018">
    <property type="entry name" value="CarbesteraseB"/>
</dbReference>
<keyword evidence="2" id="KW-0378">Hydrolase</keyword>
<dbReference type="PANTHER" id="PTHR11559">
    <property type="entry name" value="CARBOXYLESTERASE"/>
    <property type="match status" value="1"/>
</dbReference>
<dbReference type="AlphaFoldDB" id="A0A6J8DJU9"/>
<gene>
    <name evidence="2" type="ORF">MCOR_41232</name>
</gene>
<dbReference type="GO" id="GO:0047374">
    <property type="term" value="F:methylumbelliferyl-acetate deacetylase activity"/>
    <property type="evidence" value="ECO:0007669"/>
    <property type="project" value="UniProtKB-EC"/>
</dbReference>
<evidence type="ECO:0000313" key="2">
    <source>
        <dbReference type="EMBL" id="CAC5407792.1"/>
    </source>
</evidence>
<evidence type="ECO:0000313" key="3">
    <source>
        <dbReference type="Proteomes" id="UP000507470"/>
    </source>
</evidence>
<dbReference type="EC" id="3.1.1.84" evidence="2"/>
<organism evidence="2 3">
    <name type="scientific">Mytilus coruscus</name>
    <name type="common">Sea mussel</name>
    <dbReference type="NCBI Taxonomy" id="42192"/>
    <lineage>
        <taxon>Eukaryota</taxon>
        <taxon>Metazoa</taxon>
        <taxon>Spiralia</taxon>
        <taxon>Lophotrochozoa</taxon>
        <taxon>Mollusca</taxon>
        <taxon>Bivalvia</taxon>
        <taxon>Autobranchia</taxon>
        <taxon>Pteriomorphia</taxon>
        <taxon>Mytilida</taxon>
        <taxon>Mytiloidea</taxon>
        <taxon>Mytilidae</taxon>
        <taxon>Mytilinae</taxon>
        <taxon>Mytilus</taxon>
    </lineage>
</organism>
<dbReference type="Pfam" id="PF00135">
    <property type="entry name" value="COesterase"/>
    <property type="match status" value="1"/>
</dbReference>
<proteinExistence type="predicted"/>
<protein>
    <submittedName>
        <fullName evidence="2">CES2</fullName>
        <ecNumber evidence="2">3.1.1.1</ecNumber>
        <ecNumber evidence="2">3.1.1.56</ecNumber>
        <ecNumber evidence="2">3.1.1.84</ecNumber>
    </submittedName>
</protein>